<sequence length="68" mass="7895">MVISQPRPSFVHSLKSLQSRVHQKIHARKIPAKTNPDDGLDRANSGRKRDRAKTFIRSTFQRNNSFHK</sequence>
<accession>A0A9P6YUW8</accession>
<feature type="compositionally biased region" description="Polar residues" evidence="1">
    <location>
        <begin position="56"/>
        <end position="68"/>
    </location>
</feature>
<feature type="region of interest" description="Disordered" evidence="1">
    <location>
        <begin position="28"/>
        <end position="68"/>
    </location>
</feature>
<proteinExistence type="predicted"/>
<dbReference type="EMBL" id="JAANIU010002394">
    <property type="protein sequence ID" value="KAG1564854.1"/>
    <property type="molecule type" value="Genomic_DNA"/>
</dbReference>
<reference evidence="2 3" key="1">
    <citation type="journal article" date="2020" name="Microb. Genom.">
        <title>Genetic diversity of clinical and environmental Mucorales isolates obtained from an investigation of mucormycosis cases among solid organ transplant recipients.</title>
        <authorList>
            <person name="Nguyen M.H."/>
            <person name="Kaul D."/>
            <person name="Muto C."/>
            <person name="Cheng S.J."/>
            <person name="Richter R.A."/>
            <person name="Bruno V.M."/>
            <person name="Liu G."/>
            <person name="Beyhan S."/>
            <person name="Sundermann A.J."/>
            <person name="Mounaud S."/>
            <person name="Pasculle A.W."/>
            <person name="Nierman W.C."/>
            <person name="Driscoll E."/>
            <person name="Cumbie R."/>
            <person name="Clancy C.J."/>
            <person name="Dupont C.L."/>
        </authorList>
    </citation>
    <scope>NUCLEOTIDE SEQUENCE [LARGE SCALE GENOMIC DNA]</scope>
    <source>
        <strain evidence="2 3">GL24</strain>
    </source>
</reference>
<dbReference type="Proteomes" id="UP000740926">
    <property type="component" value="Unassembled WGS sequence"/>
</dbReference>
<organism evidence="2 3">
    <name type="scientific">Rhizopus delemar</name>
    <dbReference type="NCBI Taxonomy" id="936053"/>
    <lineage>
        <taxon>Eukaryota</taxon>
        <taxon>Fungi</taxon>
        <taxon>Fungi incertae sedis</taxon>
        <taxon>Mucoromycota</taxon>
        <taxon>Mucoromycotina</taxon>
        <taxon>Mucoromycetes</taxon>
        <taxon>Mucorales</taxon>
        <taxon>Mucorineae</taxon>
        <taxon>Rhizopodaceae</taxon>
        <taxon>Rhizopus</taxon>
    </lineage>
</organism>
<evidence type="ECO:0000256" key="1">
    <source>
        <dbReference type="SAM" id="MobiDB-lite"/>
    </source>
</evidence>
<dbReference type="AlphaFoldDB" id="A0A9P6YUW8"/>
<name>A0A9P6YUW8_9FUNG</name>
<protein>
    <submittedName>
        <fullName evidence="2">Uncharacterized protein</fullName>
    </submittedName>
</protein>
<evidence type="ECO:0000313" key="2">
    <source>
        <dbReference type="EMBL" id="KAG1564854.1"/>
    </source>
</evidence>
<evidence type="ECO:0000313" key="3">
    <source>
        <dbReference type="Proteomes" id="UP000740926"/>
    </source>
</evidence>
<keyword evidence="3" id="KW-1185">Reference proteome</keyword>
<gene>
    <name evidence="2" type="ORF">G6F50_010623</name>
</gene>
<comment type="caution">
    <text evidence="2">The sequence shown here is derived from an EMBL/GenBank/DDBJ whole genome shotgun (WGS) entry which is preliminary data.</text>
</comment>